<feature type="domain" description="DDE" evidence="1">
    <location>
        <begin position="2"/>
        <end position="106"/>
    </location>
</feature>
<evidence type="ECO:0000313" key="2">
    <source>
        <dbReference type="EMBL" id="KFG88796.1"/>
    </source>
</evidence>
<dbReference type="Proteomes" id="UP000024284">
    <property type="component" value="Unassembled WGS sequence"/>
</dbReference>
<dbReference type="PANTHER" id="PTHR35528:SF3">
    <property type="entry name" value="BLL1675 PROTEIN"/>
    <property type="match status" value="1"/>
</dbReference>
<keyword evidence="3" id="KW-1185">Reference proteome</keyword>
<proteinExistence type="predicted"/>
<name>A0A086P5X8_SPHHM</name>
<dbReference type="InterPro" id="IPR032874">
    <property type="entry name" value="DDE_dom"/>
</dbReference>
<dbReference type="InterPro" id="IPR052183">
    <property type="entry name" value="IS_Transposase"/>
</dbReference>
<comment type="caution">
    <text evidence="2">The sequence shown here is derived from an EMBL/GenBank/DDBJ whole genome shotgun (WGS) entry which is preliminary data.</text>
</comment>
<protein>
    <submittedName>
        <fullName evidence="2">Transposase</fullName>
    </submittedName>
</protein>
<evidence type="ECO:0000313" key="3">
    <source>
        <dbReference type="Proteomes" id="UP000024284"/>
    </source>
</evidence>
<dbReference type="PANTHER" id="PTHR35528">
    <property type="entry name" value="BLL1675 PROTEIN"/>
    <property type="match status" value="1"/>
</dbReference>
<evidence type="ECO:0000259" key="1">
    <source>
        <dbReference type="Pfam" id="PF13610"/>
    </source>
</evidence>
<sequence length="106" mass="12440">MYLYWAVDSRGETIDFLLRATRDAGAAKRFFRKALAQPHTVNPRTITVDKNSAYPCAAAEMKRAKEVWRFSRLRRIKYLNNIVEQDHRRIKRLVRPEMGVKSLMTA</sequence>
<dbReference type="Pfam" id="PF13610">
    <property type="entry name" value="DDE_Tnp_IS240"/>
    <property type="match status" value="1"/>
</dbReference>
<gene>
    <name evidence="2" type="ORF">BV98_003421</name>
</gene>
<accession>A0A086P5X8</accession>
<reference evidence="2" key="1">
    <citation type="submission" date="2014-08" db="EMBL/GenBank/DDBJ databases">
        <title>Draft genome sequences of Sphingobium herbicidovorans.</title>
        <authorList>
            <person name="Gan H.M."/>
            <person name="Gan H.Y."/>
            <person name="Savka M.A."/>
        </authorList>
    </citation>
    <scope>NUCLEOTIDE SEQUENCE [LARGE SCALE GENOMIC DNA]</scope>
    <source>
        <strain evidence="2">NBRC 16415</strain>
    </source>
</reference>
<organism evidence="2 3">
    <name type="scientific">Sphingobium herbicidovorans (strain ATCC 700291 / DSM 11019 / CCUG 56400 / KCTC 2939 / LMG 18315 / NBRC 16415 / MH)</name>
    <name type="common">Sphingomonas herbicidovorans</name>
    <dbReference type="NCBI Taxonomy" id="1219045"/>
    <lineage>
        <taxon>Bacteria</taxon>
        <taxon>Pseudomonadati</taxon>
        <taxon>Pseudomonadota</taxon>
        <taxon>Alphaproteobacteria</taxon>
        <taxon>Sphingomonadales</taxon>
        <taxon>Sphingomonadaceae</taxon>
        <taxon>Sphingobium</taxon>
    </lineage>
</organism>
<dbReference type="eggNOG" id="COG3316">
    <property type="taxonomic scope" value="Bacteria"/>
</dbReference>
<dbReference type="PATRIC" id="fig|1219045.3.peg.3477"/>
<dbReference type="AlphaFoldDB" id="A0A086P5X8"/>
<dbReference type="EMBL" id="JFZA02000048">
    <property type="protein sequence ID" value="KFG88796.1"/>
    <property type="molecule type" value="Genomic_DNA"/>
</dbReference>